<dbReference type="GO" id="GO:0005829">
    <property type="term" value="C:cytosol"/>
    <property type="evidence" value="ECO:0007669"/>
    <property type="project" value="TreeGrafter"/>
</dbReference>
<keyword evidence="6" id="KW-1185">Reference proteome</keyword>
<keyword evidence="2" id="KW-0238">DNA-binding</keyword>
<dbReference type="EMBL" id="JAFKCV010000010">
    <property type="protein sequence ID" value="MBN7826685.1"/>
    <property type="molecule type" value="Genomic_DNA"/>
</dbReference>
<dbReference type="PANTHER" id="PTHR47894">
    <property type="entry name" value="HTH-TYPE TRANSCRIPTIONAL REGULATOR GADX"/>
    <property type="match status" value="1"/>
</dbReference>
<dbReference type="Pfam" id="PF12625">
    <property type="entry name" value="Arabinose_bd"/>
    <property type="match status" value="1"/>
</dbReference>
<dbReference type="GO" id="GO:0000976">
    <property type="term" value="F:transcription cis-regulatory region binding"/>
    <property type="evidence" value="ECO:0007669"/>
    <property type="project" value="TreeGrafter"/>
</dbReference>
<evidence type="ECO:0000256" key="2">
    <source>
        <dbReference type="ARBA" id="ARBA00023125"/>
    </source>
</evidence>
<dbReference type="GO" id="GO:0003700">
    <property type="term" value="F:DNA-binding transcription factor activity"/>
    <property type="evidence" value="ECO:0007669"/>
    <property type="project" value="InterPro"/>
</dbReference>
<sequence>MQYASLDDKFLPPLQLTLPLLDLAVRRGVDRNRLLRGTGIFIEDIRDNGTRLSVAQVLKLIANIRKLVPGHDTAFQLGRRLFPGSLGAAANLFLHSRDLEQALRLLDLFRMQICPFVHGRYHQHAGRCYILPSDAIGCGEQFQFVIEAYFTALVSAVRLVTGKRIPFQFDFPYPRPRHIQEYEENLGFRCRFSQPQLSIGFDLVHLQTPFLHPSQILVRHAFHQARMQRGELKRGFIETVRQQIARSRNLPLQNLAVRFEVSPATFKRHLKQHGFCFQQLQDEVGRQQALYLLGVKKCNNEQIASQLHFTDTTNFRRAFKRWTGCTPNELRLRLHPWSS</sequence>
<dbReference type="Gene3D" id="1.10.10.60">
    <property type="entry name" value="Homeodomain-like"/>
    <property type="match status" value="1"/>
</dbReference>
<dbReference type="InterPro" id="IPR018060">
    <property type="entry name" value="HTH_AraC"/>
</dbReference>
<evidence type="ECO:0000256" key="3">
    <source>
        <dbReference type="ARBA" id="ARBA00023163"/>
    </source>
</evidence>
<name>A0A939DQ18_9ALTE</name>
<keyword evidence="1" id="KW-0805">Transcription regulation</keyword>
<dbReference type="SUPFAM" id="SSF46689">
    <property type="entry name" value="Homeodomain-like"/>
    <property type="match status" value="1"/>
</dbReference>
<protein>
    <submittedName>
        <fullName evidence="5">AraC family transcriptional regulator ligand-binding domain-containing protein</fullName>
    </submittedName>
</protein>
<evidence type="ECO:0000313" key="5">
    <source>
        <dbReference type="EMBL" id="MBN7826685.1"/>
    </source>
</evidence>
<gene>
    <name evidence="5" type="ORF">J0A66_15725</name>
</gene>
<keyword evidence="3" id="KW-0804">Transcription</keyword>
<dbReference type="Proteomes" id="UP000664654">
    <property type="component" value="Unassembled WGS sequence"/>
</dbReference>
<comment type="caution">
    <text evidence="5">The sequence shown here is derived from an EMBL/GenBank/DDBJ whole genome shotgun (WGS) entry which is preliminary data.</text>
</comment>
<dbReference type="InterPro" id="IPR032687">
    <property type="entry name" value="AraC-type_N"/>
</dbReference>
<evidence type="ECO:0000259" key="4">
    <source>
        <dbReference type="PROSITE" id="PS01124"/>
    </source>
</evidence>
<dbReference type="Pfam" id="PF12833">
    <property type="entry name" value="HTH_18"/>
    <property type="match status" value="1"/>
</dbReference>
<evidence type="ECO:0000313" key="6">
    <source>
        <dbReference type="Proteomes" id="UP000664654"/>
    </source>
</evidence>
<dbReference type="PANTHER" id="PTHR47894:SF1">
    <property type="entry name" value="HTH-TYPE TRANSCRIPTIONAL REGULATOR VQSM"/>
    <property type="match status" value="1"/>
</dbReference>
<dbReference type="InterPro" id="IPR009057">
    <property type="entry name" value="Homeodomain-like_sf"/>
</dbReference>
<reference evidence="5" key="1">
    <citation type="submission" date="2021-03" db="EMBL/GenBank/DDBJ databases">
        <title>novel species isolated from a fishpond in China.</title>
        <authorList>
            <person name="Lu H."/>
            <person name="Cai Z."/>
        </authorList>
    </citation>
    <scope>NUCLEOTIDE SEQUENCE</scope>
    <source>
        <strain evidence="5">JCM 30855</strain>
    </source>
</reference>
<dbReference type="AlphaFoldDB" id="A0A939DQ18"/>
<accession>A0A939DQ18</accession>
<dbReference type="SMART" id="SM00342">
    <property type="entry name" value="HTH_ARAC"/>
    <property type="match status" value="1"/>
</dbReference>
<organism evidence="5 6">
    <name type="scientific">Bowmanella dokdonensis</name>
    <dbReference type="NCBI Taxonomy" id="751969"/>
    <lineage>
        <taxon>Bacteria</taxon>
        <taxon>Pseudomonadati</taxon>
        <taxon>Pseudomonadota</taxon>
        <taxon>Gammaproteobacteria</taxon>
        <taxon>Alteromonadales</taxon>
        <taxon>Alteromonadaceae</taxon>
        <taxon>Bowmanella</taxon>
    </lineage>
</organism>
<dbReference type="RefSeq" id="WP_206574799.1">
    <property type="nucleotide sequence ID" value="NZ_JAFKCV010000010.1"/>
</dbReference>
<proteinExistence type="predicted"/>
<feature type="domain" description="HTH araC/xylS-type" evidence="4">
    <location>
        <begin position="234"/>
        <end position="333"/>
    </location>
</feature>
<evidence type="ECO:0000256" key="1">
    <source>
        <dbReference type="ARBA" id="ARBA00023015"/>
    </source>
</evidence>
<dbReference type="PROSITE" id="PS01124">
    <property type="entry name" value="HTH_ARAC_FAMILY_2"/>
    <property type="match status" value="1"/>
</dbReference>